<dbReference type="AlphaFoldDB" id="W7YYW7"/>
<protein>
    <submittedName>
        <fullName evidence="3">YomG protein</fullName>
    </submittedName>
</protein>
<feature type="domain" description="Tail spike" evidence="1">
    <location>
        <begin position="117"/>
        <end position="239"/>
    </location>
</feature>
<evidence type="ECO:0000259" key="2">
    <source>
        <dbReference type="Pfam" id="PF24049"/>
    </source>
</evidence>
<comment type="caution">
    <text evidence="3">The sequence shown here is derived from an EMBL/GenBank/DDBJ whole genome shotgun (WGS) entry which is preliminary data.</text>
</comment>
<name>W7YYW7_9BACL</name>
<organism evidence="3 4">
    <name type="scientific">Paenibacillus pini JCM 16418</name>
    <dbReference type="NCBI Taxonomy" id="1236976"/>
    <lineage>
        <taxon>Bacteria</taxon>
        <taxon>Bacillati</taxon>
        <taxon>Bacillota</taxon>
        <taxon>Bacilli</taxon>
        <taxon>Bacillales</taxon>
        <taxon>Paenibacillaceae</taxon>
        <taxon>Paenibacillus</taxon>
    </lineage>
</organism>
<dbReference type="Pfam" id="PF24049">
    <property type="entry name" value="YOMG_N"/>
    <property type="match status" value="1"/>
</dbReference>
<keyword evidence="4" id="KW-1185">Reference proteome</keyword>
<proteinExistence type="predicted"/>
<dbReference type="RefSeq" id="WP_036647208.1">
    <property type="nucleotide sequence ID" value="NZ_BAVZ01000004.1"/>
</dbReference>
<dbReference type="InterPro" id="IPR010572">
    <property type="entry name" value="Tail_dom"/>
</dbReference>
<dbReference type="STRING" id="1236976.JCM16418_1604"/>
<dbReference type="OrthoDB" id="5090100at2"/>
<dbReference type="Proteomes" id="UP000019364">
    <property type="component" value="Unassembled WGS sequence"/>
</dbReference>
<evidence type="ECO:0000313" key="4">
    <source>
        <dbReference type="Proteomes" id="UP000019364"/>
    </source>
</evidence>
<feature type="domain" description="YOMG-like N-terminal" evidence="2">
    <location>
        <begin position="16"/>
        <end position="106"/>
    </location>
</feature>
<dbReference type="InterPro" id="IPR057796">
    <property type="entry name" value="YOMG-like_N"/>
</dbReference>
<evidence type="ECO:0000313" key="3">
    <source>
        <dbReference type="EMBL" id="GAF07579.1"/>
    </source>
</evidence>
<dbReference type="Pfam" id="PF06605">
    <property type="entry name" value="Prophage_tail"/>
    <property type="match status" value="1"/>
</dbReference>
<evidence type="ECO:0000259" key="1">
    <source>
        <dbReference type="Pfam" id="PF06605"/>
    </source>
</evidence>
<dbReference type="NCBIfam" id="TIGR01665">
    <property type="entry name" value="put_anti_recept"/>
    <property type="match status" value="1"/>
</dbReference>
<dbReference type="eggNOG" id="COG2433">
    <property type="taxonomic scope" value="Bacteria"/>
</dbReference>
<dbReference type="EMBL" id="BAVZ01000004">
    <property type="protein sequence ID" value="GAF07579.1"/>
    <property type="molecule type" value="Genomic_DNA"/>
</dbReference>
<dbReference type="InterPro" id="IPR007119">
    <property type="entry name" value="Phage_tail_spike_N"/>
</dbReference>
<sequence>MIDIIDSDIIKPKYFLCRPDLKRTTIANLSEATSDSQKLSRGNVNELTFSVPLFLSKKNKRVKNKHVDLIKEKYHIRVEKGKHIEYYLINKIIKTMDDMDTIKVECFSLPFELSTKLIKNYSVVSYNATQILVDMLQSTIWNVGYVDAQFDLKYRTFDFTGSVLSAVQQIASTFTALIVWDTVKRQVNLYDPDTYGSNKGFKTKYGKLMQGITQELNLDEFCTRLKLFGKDDMSIQEVNPLGGNFIQDFSYFMYPFAIDDKGNITSHSFYMSDELCIALNKYNKLVESKTSDYSNLLKQKSTQEEKLNKKTNRIINT</sequence>
<reference evidence="3 4" key="1">
    <citation type="journal article" date="2014" name="Genome Announc.">
        <title>Draft Genome Sequence of Paenibacillus pini JCM 16418T, Isolated from the Rhizosphere of Pine Tree.</title>
        <authorList>
            <person name="Yuki M."/>
            <person name="Oshima K."/>
            <person name="Suda W."/>
            <person name="Oshida Y."/>
            <person name="Kitamura K."/>
            <person name="Iida Y."/>
            <person name="Hattori M."/>
            <person name="Ohkuma M."/>
        </authorList>
    </citation>
    <scope>NUCLEOTIDE SEQUENCE [LARGE SCALE GENOMIC DNA]</scope>
    <source>
        <strain evidence="3 4">JCM 16418</strain>
    </source>
</reference>
<accession>W7YYW7</accession>
<gene>
    <name evidence="3" type="ORF">JCM16418_1604</name>
</gene>